<evidence type="ECO:0000313" key="4">
    <source>
        <dbReference type="EMBL" id="KXA99892.1"/>
    </source>
</evidence>
<organism evidence="4 5">
    <name type="scientific">candidate division MSBL1 archaeon SCGC-AAA261C02</name>
    <dbReference type="NCBI Taxonomy" id="1698272"/>
    <lineage>
        <taxon>Archaea</taxon>
        <taxon>Methanobacteriati</taxon>
        <taxon>Methanobacteriota</taxon>
        <taxon>candidate division MSBL1</taxon>
    </lineage>
</organism>
<dbReference type="FunFam" id="2.30.310.10:FF:000003">
    <property type="entry name" value="Zinc knuckle domain containing protein"/>
    <property type="match status" value="1"/>
</dbReference>
<dbReference type="PATRIC" id="fig|1698272.3.peg.261"/>
<dbReference type="GO" id="GO:0043023">
    <property type="term" value="F:ribosomal large subunit binding"/>
    <property type="evidence" value="ECO:0007669"/>
    <property type="project" value="TreeGrafter"/>
</dbReference>
<dbReference type="InterPro" id="IPR008532">
    <property type="entry name" value="NFACT_RNA-bd"/>
</dbReference>
<dbReference type="Pfam" id="PF05833">
    <property type="entry name" value="NFACT_N"/>
    <property type="match status" value="1"/>
</dbReference>
<dbReference type="NCBIfam" id="NF041120">
    <property type="entry name" value="RqcH_arch"/>
    <property type="match status" value="1"/>
</dbReference>
<gene>
    <name evidence="4" type="ORF">AKJ42_02235</name>
</gene>
<feature type="domain" description="NFACT RNA-binding" evidence="3">
    <location>
        <begin position="454"/>
        <end position="563"/>
    </location>
</feature>
<evidence type="ECO:0000313" key="5">
    <source>
        <dbReference type="Proteomes" id="UP000070520"/>
    </source>
</evidence>
<dbReference type="PANTHER" id="PTHR15239">
    <property type="entry name" value="NUCLEAR EXPORT MEDIATOR FACTOR NEMF"/>
    <property type="match status" value="1"/>
</dbReference>
<dbReference type="GO" id="GO:0000049">
    <property type="term" value="F:tRNA binding"/>
    <property type="evidence" value="ECO:0007669"/>
    <property type="project" value="TreeGrafter"/>
</dbReference>
<evidence type="ECO:0000259" key="3">
    <source>
        <dbReference type="Pfam" id="PF05670"/>
    </source>
</evidence>
<feature type="coiled-coil region" evidence="2">
    <location>
        <begin position="285"/>
        <end position="326"/>
    </location>
</feature>
<name>A0A133V0D2_9EURY</name>
<dbReference type="InterPro" id="IPR051608">
    <property type="entry name" value="RQC_Subunit_NEMF"/>
</dbReference>
<protein>
    <recommendedName>
        <fullName evidence="3">NFACT RNA-binding domain-containing protein</fullName>
    </recommendedName>
</protein>
<dbReference type="Pfam" id="PF05670">
    <property type="entry name" value="NFACT-R_1"/>
    <property type="match status" value="1"/>
</dbReference>
<comment type="caution">
    <text evidence="4">The sequence shown here is derived from an EMBL/GenBank/DDBJ whole genome shotgun (WGS) entry which is preliminary data.</text>
</comment>
<dbReference type="GO" id="GO:0005737">
    <property type="term" value="C:cytoplasm"/>
    <property type="evidence" value="ECO:0007669"/>
    <property type="project" value="UniProtKB-ARBA"/>
</dbReference>
<evidence type="ECO:0000256" key="1">
    <source>
        <dbReference type="ARBA" id="ARBA00023054"/>
    </source>
</evidence>
<sequence>MKNEMSALDIGVCVNELQDLSDAWVDKIYEIDGTFLTRLHLPEEGRKDLIVEPGRRIHLTSMKYHPPQQPTSFAMLLRKYLSNTRLAGIRQPDFERIVELTFTRKDAERTLIAELFGAGNLILCDENREIIQPYKGESWKARSIRSGEKYEYPPKRGVDIRSLDREILKKAISEAPDLVRGLARNLNIGGTIAEETCERSGLDKSRDPQSLSKSEFNKLLSSTRELLEETPKPVVVFENGDPLTVLPFSFQIFRENKMDEFEEFNQALDDYFGRTIVQRAGVERKKRMEKKIKKITTRLDRQRDRLTELEEKAPKVQEEADAISAHYKTIDRAIEKLKELRRSSDWKTTKEKVEEARASNEKWAKFIRSINPQNGTIEMKLPEAIVTVSLKFSAFENASKLYDRHKRIENKIGGVKKAIGETREELERVQEEGLPAPSKPVPEKVRKRKWFERYRWFRSSDDFLVIGGRDVHTNQEVVEKHMDLQDLYFHADIRGAPHVIIKTEGEDVPETTIGEAARFAALHSRAWREGLGNMDVYWAEPDQVSKHAPSGEYLPKGSYMIRGERNYKTVPLEAGVGLVEVNDDKIPMCGPPSAVKTHSEKVILVKPRGEKKSDLAHKIKTQLEEAGLEVKVDDLMRVLPPGEGTIVS</sequence>
<dbReference type="Proteomes" id="UP000070520">
    <property type="component" value="Unassembled WGS sequence"/>
</dbReference>
<proteinExistence type="predicted"/>
<dbReference type="PANTHER" id="PTHR15239:SF6">
    <property type="entry name" value="RIBOSOME QUALITY CONTROL COMPLEX SUBUNIT NEMF"/>
    <property type="match status" value="1"/>
</dbReference>
<dbReference type="EMBL" id="LHXW01000020">
    <property type="protein sequence ID" value="KXA99892.1"/>
    <property type="molecule type" value="Genomic_DNA"/>
</dbReference>
<reference evidence="4 5" key="1">
    <citation type="journal article" date="2016" name="Sci. Rep.">
        <title>Metabolic traits of an uncultured archaeal lineage -MSBL1- from brine pools of the Red Sea.</title>
        <authorList>
            <person name="Mwirichia R."/>
            <person name="Alam I."/>
            <person name="Rashid M."/>
            <person name="Vinu M."/>
            <person name="Ba-Alawi W."/>
            <person name="Anthony Kamau A."/>
            <person name="Kamanda Ngugi D."/>
            <person name="Goker M."/>
            <person name="Klenk H.P."/>
            <person name="Bajic V."/>
            <person name="Stingl U."/>
        </authorList>
    </citation>
    <scope>NUCLEOTIDE SEQUENCE [LARGE SCALE GENOMIC DNA]</scope>
    <source>
        <strain evidence="4">SCGC-AAA261C02</strain>
    </source>
</reference>
<evidence type="ECO:0000256" key="2">
    <source>
        <dbReference type="SAM" id="Coils"/>
    </source>
</evidence>
<keyword evidence="1 2" id="KW-0175">Coiled coil</keyword>
<dbReference type="GO" id="GO:1990112">
    <property type="term" value="C:RQC complex"/>
    <property type="evidence" value="ECO:0007669"/>
    <property type="project" value="TreeGrafter"/>
</dbReference>
<dbReference type="Gene3D" id="2.30.310.10">
    <property type="entry name" value="ibrinogen binding protein from staphylococcus aureus domain"/>
    <property type="match status" value="1"/>
</dbReference>
<accession>A0A133V0D2</accession>
<dbReference type="AlphaFoldDB" id="A0A133V0D2"/>
<keyword evidence="5" id="KW-1185">Reference proteome</keyword>
<dbReference type="GO" id="GO:0072344">
    <property type="term" value="P:rescue of stalled ribosome"/>
    <property type="evidence" value="ECO:0007669"/>
    <property type="project" value="TreeGrafter"/>
</dbReference>